<evidence type="ECO:0000256" key="4">
    <source>
        <dbReference type="ARBA" id="ARBA00023054"/>
    </source>
</evidence>
<proteinExistence type="inferred from homology"/>
<dbReference type="GO" id="GO:0016459">
    <property type="term" value="C:myosin complex"/>
    <property type="evidence" value="ECO:0007669"/>
    <property type="project" value="UniProtKB-KW"/>
</dbReference>
<dbReference type="GO" id="GO:0051015">
    <property type="term" value="F:actin filament binding"/>
    <property type="evidence" value="ECO:0007669"/>
    <property type="project" value="InterPro"/>
</dbReference>
<comment type="caution">
    <text evidence="8">Lacks conserved residue(s) required for the propagation of feature annotation.</text>
</comment>
<reference evidence="11" key="1">
    <citation type="journal article" date="2008" name="Nature">
        <title>The amphioxus genome and the evolution of the chordate karyotype.</title>
        <authorList>
            <consortium name="US DOE Joint Genome Institute (JGI-PGF)"/>
            <person name="Putnam N.H."/>
            <person name="Butts T."/>
            <person name="Ferrier D.E.K."/>
            <person name="Furlong R.F."/>
            <person name="Hellsten U."/>
            <person name="Kawashima T."/>
            <person name="Robinson-Rechavi M."/>
            <person name="Shoguchi E."/>
            <person name="Terry A."/>
            <person name="Yu J.-K."/>
            <person name="Benito-Gutierrez E.L."/>
            <person name="Dubchak I."/>
            <person name="Garcia-Fernandez J."/>
            <person name="Gibson-Brown J.J."/>
            <person name="Grigoriev I.V."/>
            <person name="Horton A.C."/>
            <person name="de Jong P.J."/>
            <person name="Jurka J."/>
            <person name="Kapitonov V.V."/>
            <person name="Kohara Y."/>
            <person name="Kuroki Y."/>
            <person name="Lindquist E."/>
            <person name="Lucas S."/>
            <person name="Osoegawa K."/>
            <person name="Pennacchio L.A."/>
            <person name="Salamov A.A."/>
            <person name="Satou Y."/>
            <person name="Sauka-Spengler T."/>
            <person name="Schmutz J."/>
            <person name="Shin-I T."/>
            <person name="Toyoda A."/>
            <person name="Bronner-Fraser M."/>
            <person name="Fujiyama A."/>
            <person name="Holland L.Z."/>
            <person name="Holland P.W.H."/>
            <person name="Satoh N."/>
            <person name="Rokhsar D.S."/>
        </authorList>
    </citation>
    <scope>NUCLEOTIDE SEQUENCE [LARGE SCALE GENOMIC DNA]</scope>
    <source>
        <strain evidence="11">S238N-H82</strain>
        <tissue evidence="11">Testes</tissue>
    </source>
</reference>
<dbReference type="SUPFAM" id="SSF52540">
    <property type="entry name" value="P-loop containing nucleoside triphosphate hydrolases"/>
    <property type="match status" value="1"/>
</dbReference>
<keyword evidence="3 8" id="KW-0067">ATP-binding</keyword>
<keyword evidence="2 8" id="KW-0547">Nucleotide-binding</keyword>
<dbReference type="SMART" id="SM00242">
    <property type="entry name" value="MYSc"/>
    <property type="match status" value="1"/>
</dbReference>
<dbReference type="GO" id="GO:0003774">
    <property type="term" value="F:cytoskeletal motor activity"/>
    <property type="evidence" value="ECO:0007669"/>
    <property type="project" value="UniProtKB-UniRule"/>
</dbReference>
<feature type="domain" description="Myosin motor" evidence="9">
    <location>
        <begin position="60"/>
        <end position="241"/>
    </location>
</feature>
<keyword evidence="7 8" id="KW-0009">Actin-binding</keyword>
<dbReference type="PROSITE" id="PS51844">
    <property type="entry name" value="SH3_LIKE"/>
    <property type="match status" value="1"/>
</dbReference>
<feature type="domain" description="Myosin N-terminal SH3-like" evidence="10">
    <location>
        <begin position="7"/>
        <end position="56"/>
    </location>
</feature>
<sequence>MKTAPYDPKKNFWAPDKKEIFIKVEVKSEKGDDVTCVGEGGATVVVKKKKLLPQNPSKFACAEDMVNMTFLHEAAVLGNLRERYENTLIYTYSGLFCVVINPFKLLPIYTANVVDMYRGKRRTEVPPHLFCVVDNAYQNMVSGNGESGAGKTENTKKVIAYLAMVSGTPGGGQEKKIGLEEQIVQTNPVLEAFGNAKTVRNNNSSRFGKFIRIHFTKIGKLSGADIESCKNVISYHFLCNY</sequence>
<evidence type="ECO:0000256" key="7">
    <source>
        <dbReference type="ARBA" id="ARBA00023203"/>
    </source>
</evidence>
<dbReference type="GO" id="GO:0005524">
    <property type="term" value="F:ATP binding"/>
    <property type="evidence" value="ECO:0007669"/>
    <property type="project" value="UniProtKB-UniRule"/>
</dbReference>
<dbReference type="eggNOG" id="KOG0161">
    <property type="taxonomic scope" value="Eukaryota"/>
</dbReference>
<evidence type="ECO:0000259" key="9">
    <source>
        <dbReference type="PROSITE" id="PS51456"/>
    </source>
</evidence>
<dbReference type="PANTHER" id="PTHR13140">
    <property type="entry name" value="MYOSIN"/>
    <property type="match status" value="1"/>
</dbReference>
<dbReference type="Gene3D" id="2.30.30.360">
    <property type="entry name" value="Myosin S1 fragment, N-terminal"/>
    <property type="match status" value="1"/>
</dbReference>
<dbReference type="Gene3D" id="3.40.850.10">
    <property type="entry name" value="Kinesin motor domain"/>
    <property type="match status" value="1"/>
</dbReference>
<gene>
    <name evidence="11" type="ORF">BRAFLDRAFT_208908</name>
</gene>
<evidence type="ECO:0000256" key="2">
    <source>
        <dbReference type="ARBA" id="ARBA00022741"/>
    </source>
</evidence>
<keyword evidence="6 8" id="KW-0505">Motor protein</keyword>
<evidence type="ECO:0000256" key="3">
    <source>
        <dbReference type="ARBA" id="ARBA00022840"/>
    </source>
</evidence>
<comment type="similarity">
    <text evidence="1 8">Belongs to the TRAFAC class myosin-kinesin ATPase superfamily. Myosin family.</text>
</comment>
<dbReference type="PANTHER" id="PTHR13140:SF857">
    <property type="entry name" value="MYOSIN-11"/>
    <property type="match status" value="1"/>
</dbReference>
<evidence type="ECO:0000259" key="10">
    <source>
        <dbReference type="PROSITE" id="PS51844"/>
    </source>
</evidence>
<dbReference type="InterPro" id="IPR036961">
    <property type="entry name" value="Kinesin_motor_dom_sf"/>
</dbReference>
<dbReference type="STRING" id="7739.C3ZAM2"/>
<dbReference type="Pfam" id="PF02736">
    <property type="entry name" value="Myosin_N"/>
    <property type="match status" value="1"/>
</dbReference>
<dbReference type="InterPro" id="IPR027417">
    <property type="entry name" value="P-loop_NTPase"/>
</dbReference>
<organism>
    <name type="scientific">Branchiostoma floridae</name>
    <name type="common">Florida lancelet</name>
    <name type="synonym">Amphioxus</name>
    <dbReference type="NCBI Taxonomy" id="7739"/>
    <lineage>
        <taxon>Eukaryota</taxon>
        <taxon>Metazoa</taxon>
        <taxon>Chordata</taxon>
        <taxon>Cephalochordata</taxon>
        <taxon>Leptocardii</taxon>
        <taxon>Amphioxiformes</taxon>
        <taxon>Branchiostomatidae</taxon>
        <taxon>Branchiostoma</taxon>
    </lineage>
</organism>
<evidence type="ECO:0000256" key="5">
    <source>
        <dbReference type="ARBA" id="ARBA00023123"/>
    </source>
</evidence>
<dbReference type="InParanoid" id="C3ZAM2"/>
<evidence type="ECO:0000256" key="8">
    <source>
        <dbReference type="PROSITE-ProRule" id="PRU00782"/>
    </source>
</evidence>
<dbReference type="GO" id="GO:0005737">
    <property type="term" value="C:cytoplasm"/>
    <property type="evidence" value="ECO:0007669"/>
    <property type="project" value="UniProtKB-ARBA"/>
</dbReference>
<protein>
    <recommendedName>
        <fullName evidence="12">Myosin motor domain-containing protein</fullName>
    </recommendedName>
</protein>
<dbReference type="InterPro" id="IPR004009">
    <property type="entry name" value="SH3_Myosin"/>
</dbReference>
<feature type="binding site" evidence="8">
    <location>
        <begin position="145"/>
        <end position="152"/>
    </location>
    <ligand>
        <name>ATP</name>
        <dbReference type="ChEBI" id="CHEBI:30616"/>
    </ligand>
</feature>
<dbReference type="AlphaFoldDB" id="C3ZAM2"/>
<dbReference type="PROSITE" id="PS51456">
    <property type="entry name" value="MYOSIN_MOTOR"/>
    <property type="match status" value="1"/>
</dbReference>
<dbReference type="InterPro" id="IPR001609">
    <property type="entry name" value="Myosin_head_motor_dom-like"/>
</dbReference>
<dbReference type="FunFam" id="3.40.850.10:FF:000101">
    <property type="entry name" value="Slow myosin heavy chain 2"/>
    <property type="match status" value="1"/>
</dbReference>
<accession>C3ZAM2</accession>
<dbReference type="Pfam" id="PF00063">
    <property type="entry name" value="Myosin_head"/>
    <property type="match status" value="1"/>
</dbReference>
<evidence type="ECO:0000313" key="11">
    <source>
        <dbReference type="EMBL" id="EEN50425.1"/>
    </source>
</evidence>
<evidence type="ECO:0000256" key="1">
    <source>
        <dbReference type="ARBA" id="ARBA00008314"/>
    </source>
</evidence>
<evidence type="ECO:0008006" key="12">
    <source>
        <dbReference type="Google" id="ProtNLM"/>
    </source>
</evidence>
<dbReference type="EMBL" id="GG666602">
    <property type="protein sequence ID" value="EEN50425.1"/>
    <property type="molecule type" value="Genomic_DNA"/>
</dbReference>
<dbReference type="InterPro" id="IPR008989">
    <property type="entry name" value="Myosin_S1_N"/>
</dbReference>
<evidence type="ECO:0000256" key="6">
    <source>
        <dbReference type="ARBA" id="ARBA00023175"/>
    </source>
</evidence>
<dbReference type="PRINTS" id="PR00193">
    <property type="entry name" value="MYOSINHEAVY"/>
</dbReference>
<keyword evidence="5 8" id="KW-0518">Myosin</keyword>
<keyword evidence="4" id="KW-0175">Coiled coil</keyword>
<name>C3ZAM2_BRAFL</name>